<dbReference type="Gene3D" id="1.20.120.160">
    <property type="entry name" value="HPT domain"/>
    <property type="match status" value="1"/>
</dbReference>
<dbReference type="Proteomes" id="UP000293874">
    <property type="component" value="Unassembled WGS sequence"/>
</dbReference>
<sequence length="136" mass="15576">MTQPGPSKNFTFSEKIDSDYLFSLYADDYSYIEEVYSITLSHFDDDLETIRQAWSTGNLSDLKRATHKIKPAMGFAGLTGIQQQCMEFEELCQKVQSILPLKETYHQLITTLANSKELIVSEYERLKAYNANTLCP</sequence>
<dbReference type="GO" id="GO:0000160">
    <property type="term" value="P:phosphorelay signal transduction system"/>
    <property type="evidence" value="ECO:0007669"/>
    <property type="project" value="InterPro"/>
</dbReference>
<dbReference type="InterPro" id="IPR008207">
    <property type="entry name" value="Sig_transdc_His_kin_Hpt_dom"/>
</dbReference>
<dbReference type="EMBL" id="SGXA01000002">
    <property type="protein sequence ID" value="RZS72728.1"/>
    <property type="molecule type" value="Genomic_DNA"/>
</dbReference>
<keyword evidence="1" id="KW-0597">Phosphoprotein</keyword>
<dbReference type="AlphaFoldDB" id="A0A4Q7MVT0"/>
<evidence type="ECO:0000259" key="2">
    <source>
        <dbReference type="PROSITE" id="PS50894"/>
    </source>
</evidence>
<dbReference type="RefSeq" id="WP_130543116.1">
    <property type="nucleotide sequence ID" value="NZ_CP042431.1"/>
</dbReference>
<organism evidence="3 4">
    <name type="scientific">Pseudobacter ginsenosidimutans</name>
    <dbReference type="NCBI Taxonomy" id="661488"/>
    <lineage>
        <taxon>Bacteria</taxon>
        <taxon>Pseudomonadati</taxon>
        <taxon>Bacteroidota</taxon>
        <taxon>Chitinophagia</taxon>
        <taxon>Chitinophagales</taxon>
        <taxon>Chitinophagaceae</taxon>
        <taxon>Pseudobacter</taxon>
    </lineage>
</organism>
<feature type="modified residue" description="Phosphohistidine" evidence="1">
    <location>
        <position position="67"/>
    </location>
</feature>
<dbReference type="OrthoDB" id="982275at2"/>
<dbReference type="SUPFAM" id="SSF47226">
    <property type="entry name" value="Histidine-containing phosphotransfer domain, HPT domain"/>
    <property type="match status" value="1"/>
</dbReference>
<evidence type="ECO:0000313" key="3">
    <source>
        <dbReference type="EMBL" id="RZS72728.1"/>
    </source>
</evidence>
<dbReference type="InterPro" id="IPR036641">
    <property type="entry name" value="HPT_dom_sf"/>
</dbReference>
<name>A0A4Q7MVT0_9BACT</name>
<comment type="caution">
    <text evidence="3">The sequence shown here is derived from an EMBL/GenBank/DDBJ whole genome shotgun (WGS) entry which is preliminary data.</text>
</comment>
<protein>
    <submittedName>
        <fullName evidence="3">Hpt domain-containing protein</fullName>
    </submittedName>
</protein>
<proteinExistence type="predicted"/>
<keyword evidence="4" id="KW-1185">Reference proteome</keyword>
<dbReference type="PROSITE" id="PS50894">
    <property type="entry name" value="HPT"/>
    <property type="match status" value="1"/>
</dbReference>
<dbReference type="GO" id="GO:0004672">
    <property type="term" value="F:protein kinase activity"/>
    <property type="evidence" value="ECO:0007669"/>
    <property type="project" value="UniProtKB-ARBA"/>
</dbReference>
<feature type="domain" description="HPt" evidence="2">
    <location>
        <begin position="28"/>
        <end position="126"/>
    </location>
</feature>
<dbReference type="Pfam" id="PF01627">
    <property type="entry name" value="Hpt"/>
    <property type="match status" value="1"/>
</dbReference>
<accession>A0A4Q7MVT0</accession>
<gene>
    <name evidence="3" type="ORF">EV199_4651</name>
</gene>
<evidence type="ECO:0000313" key="4">
    <source>
        <dbReference type="Proteomes" id="UP000293874"/>
    </source>
</evidence>
<evidence type="ECO:0000256" key="1">
    <source>
        <dbReference type="PROSITE-ProRule" id="PRU00110"/>
    </source>
</evidence>
<reference evidence="3 4" key="1">
    <citation type="submission" date="2019-02" db="EMBL/GenBank/DDBJ databases">
        <title>Genomic Encyclopedia of Type Strains, Phase IV (KMG-IV): sequencing the most valuable type-strain genomes for metagenomic binning, comparative biology and taxonomic classification.</title>
        <authorList>
            <person name="Goeker M."/>
        </authorList>
    </citation>
    <scope>NUCLEOTIDE SEQUENCE [LARGE SCALE GENOMIC DNA]</scope>
    <source>
        <strain evidence="3 4">DSM 18116</strain>
    </source>
</reference>